<dbReference type="Gene3D" id="3.40.1190.20">
    <property type="match status" value="1"/>
</dbReference>
<comment type="cofactor">
    <cofactor evidence="12">
        <name>Mg(2+)</name>
        <dbReference type="ChEBI" id="CHEBI:18420"/>
    </cofactor>
    <text evidence="12">Requires a divalent cation, most likely magnesium in vivo, as an electrophilic catalyst to aid phosphoryl group transfer. It is the chelate of the metal and the nucleotide that is the actual substrate.</text>
</comment>
<name>A0A8J3QS42_9ACTN</name>
<dbReference type="InterPro" id="IPR002173">
    <property type="entry name" value="Carboh/pur_kinase_PfkB_CS"/>
</dbReference>
<feature type="active site" description="Proton acceptor" evidence="12">
    <location>
        <position position="253"/>
    </location>
</feature>
<dbReference type="GO" id="GO:0004747">
    <property type="term" value="F:ribokinase activity"/>
    <property type="evidence" value="ECO:0007669"/>
    <property type="project" value="UniProtKB-UniRule"/>
</dbReference>
<protein>
    <recommendedName>
        <fullName evidence="3 12">Ribokinase</fullName>
        <shortName evidence="12">RK</shortName>
        <ecNumber evidence="2 12">2.7.1.15</ecNumber>
    </recommendedName>
</protein>
<keyword evidence="15" id="KW-1185">Reference proteome</keyword>
<dbReference type="EC" id="2.7.1.15" evidence="2 12"/>
<evidence type="ECO:0000256" key="8">
    <source>
        <dbReference type="ARBA" id="ARBA00022840"/>
    </source>
</evidence>
<evidence type="ECO:0000256" key="5">
    <source>
        <dbReference type="ARBA" id="ARBA00022723"/>
    </source>
</evidence>
<keyword evidence="10 12" id="KW-0630">Potassium</keyword>
<keyword evidence="11 12" id="KW-0119">Carbohydrate metabolism</keyword>
<reference evidence="14" key="1">
    <citation type="submission" date="2021-01" db="EMBL/GenBank/DDBJ databases">
        <title>Whole genome shotgun sequence of Rugosimonospora africana NBRC 104875.</title>
        <authorList>
            <person name="Komaki H."/>
            <person name="Tamura T."/>
        </authorList>
    </citation>
    <scope>NUCLEOTIDE SEQUENCE</scope>
    <source>
        <strain evidence="14">NBRC 104875</strain>
    </source>
</reference>
<evidence type="ECO:0000256" key="10">
    <source>
        <dbReference type="ARBA" id="ARBA00022958"/>
    </source>
</evidence>
<keyword evidence="4 12" id="KW-0808">Transferase</keyword>
<feature type="binding site" evidence="12">
    <location>
        <position position="283"/>
    </location>
    <ligand>
        <name>K(+)</name>
        <dbReference type="ChEBI" id="CHEBI:29103"/>
    </ligand>
</feature>
<dbReference type="PRINTS" id="PR00990">
    <property type="entry name" value="RIBOKINASE"/>
</dbReference>
<dbReference type="RefSeq" id="WP_203918523.1">
    <property type="nucleotide sequence ID" value="NZ_BONZ01000030.1"/>
</dbReference>
<feature type="binding site" evidence="12">
    <location>
        <position position="288"/>
    </location>
    <ligand>
        <name>K(+)</name>
        <dbReference type="ChEBI" id="CHEBI:29103"/>
    </ligand>
</feature>
<evidence type="ECO:0000256" key="4">
    <source>
        <dbReference type="ARBA" id="ARBA00022679"/>
    </source>
</evidence>
<feature type="domain" description="Carbohydrate kinase PfkB" evidence="13">
    <location>
        <begin position="11"/>
        <end position="295"/>
    </location>
</feature>
<dbReference type="GO" id="GO:0019303">
    <property type="term" value="P:D-ribose catabolic process"/>
    <property type="evidence" value="ECO:0007669"/>
    <property type="project" value="UniProtKB-UniRule"/>
</dbReference>
<comment type="subunit">
    <text evidence="12">Homodimer.</text>
</comment>
<dbReference type="InterPro" id="IPR029056">
    <property type="entry name" value="Ribokinase-like"/>
</dbReference>
<dbReference type="GO" id="GO:0005829">
    <property type="term" value="C:cytosol"/>
    <property type="evidence" value="ECO:0007669"/>
    <property type="project" value="TreeGrafter"/>
</dbReference>
<gene>
    <name evidence="14" type="primary">rbsK_4</name>
    <name evidence="12" type="synonym">rbsK</name>
    <name evidence="14" type="ORF">Raf01_30440</name>
</gene>
<accession>A0A8J3QS42</accession>
<proteinExistence type="inferred from homology"/>
<comment type="similarity">
    <text evidence="1">Belongs to the carbohydrate kinase pfkB family.</text>
</comment>
<evidence type="ECO:0000256" key="6">
    <source>
        <dbReference type="ARBA" id="ARBA00022741"/>
    </source>
</evidence>
<evidence type="ECO:0000256" key="2">
    <source>
        <dbReference type="ARBA" id="ARBA00012035"/>
    </source>
</evidence>
<comment type="catalytic activity">
    <reaction evidence="12">
        <text>D-ribose + ATP = D-ribose 5-phosphate + ADP + H(+)</text>
        <dbReference type="Rhea" id="RHEA:13697"/>
        <dbReference type="ChEBI" id="CHEBI:15378"/>
        <dbReference type="ChEBI" id="CHEBI:30616"/>
        <dbReference type="ChEBI" id="CHEBI:47013"/>
        <dbReference type="ChEBI" id="CHEBI:78346"/>
        <dbReference type="ChEBI" id="CHEBI:456216"/>
        <dbReference type="EC" id="2.7.1.15"/>
    </reaction>
</comment>
<evidence type="ECO:0000313" key="14">
    <source>
        <dbReference type="EMBL" id="GIH14872.1"/>
    </source>
</evidence>
<dbReference type="CDD" id="cd01174">
    <property type="entry name" value="ribokinase"/>
    <property type="match status" value="1"/>
</dbReference>
<dbReference type="PANTHER" id="PTHR10584">
    <property type="entry name" value="SUGAR KINASE"/>
    <property type="match status" value="1"/>
</dbReference>
<dbReference type="InterPro" id="IPR011877">
    <property type="entry name" value="Ribokinase"/>
</dbReference>
<evidence type="ECO:0000256" key="1">
    <source>
        <dbReference type="ARBA" id="ARBA00005380"/>
    </source>
</evidence>
<keyword evidence="9 12" id="KW-0460">Magnesium</keyword>
<keyword evidence="5 12" id="KW-0479">Metal-binding</keyword>
<dbReference type="Pfam" id="PF00294">
    <property type="entry name" value="PfkB"/>
    <property type="match status" value="1"/>
</dbReference>
<evidence type="ECO:0000313" key="15">
    <source>
        <dbReference type="Proteomes" id="UP000642748"/>
    </source>
</evidence>
<dbReference type="AlphaFoldDB" id="A0A8J3QS42"/>
<evidence type="ECO:0000256" key="3">
    <source>
        <dbReference type="ARBA" id="ARBA00016943"/>
    </source>
</evidence>
<organism evidence="14 15">
    <name type="scientific">Rugosimonospora africana</name>
    <dbReference type="NCBI Taxonomy" id="556532"/>
    <lineage>
        <taxon>Bacteria</taxon>
        <taxon>Bacillati</taxon>
        <taxon>Actinomycetota</taxon>
        <taxon>Actinomycetes</taxon>
        <taxon>Micromonosporales</taxon>
        <taxon>Micromonosporaceae</taxon>
        <taxon>Rugosimonospora</taxon>
    </lineage>
</organism>
<keyword evidence="8 12" id="KW-0067">ATP-binding</keyword>
<evidence type="ECO:0000259" key="13">
    <source>
        <dbReference type="Pfam" id="PF00294"/>
    </source>
</evidence>
<evidence type="ECO:0000256" key="12">
    <source>
        <dbReference type="HAMAP-Rule" id="MF_01987"/>
    </source>
</evidence>
<comment type="caution">
    <text evidence="14">The sequence shown here is derived from an EMBL/GenBank/DDBJ whole genome shotgun (WGS) entry which is preliminary data.</text>
</comment>
<dbReference type="SUPFAM" id="SSF53613">
    <property type="entry name" value="Ribokinase-like"/>
    <property type="match status" value="1"/>
</dbReference>
<dbReference type="HAMAP" id="MF_01987">
    <property type="entry name" value="Ribokinase"/>
    <property type="match status" value="1"/>
</dbReference>
<feature type="binding site" evidence="12">
    <location>
        <position position="146"/>
    </location>
    <ligand>
        <name>substrate</name>
    </ligand>
</feature>
<feature type="binding site" evidence="12">
    <location>
        <position position="249"/>
    </location>
    <ligand>
        <name>K(+)</name>
        <dbReference type="ChEBI" id="CHEBI:29103"/>
    </ligand>
</feature>
<dbReference type="UniPathway" id="UPA00916">
    <property type="reaction ID" value="UER00889"/>
</dbReference>
<dbReference type="EMBL" id="BONZ01000030">
    <property type="protein sequence ID" value="GIH14872.1"/>
    <property type="molecule type" value="Genomic_DNA"/>
</dbReference>
<feature type="binding site" evidence="12">
    <location>
        <position position="247"/>
    </location>
    <ligand>
        <name>K(+)</name>
        <dbReference type="ChEBI" id="CHEBI:29103"/>
    </ligand>
</feature>
<dbReference type="InterPro" id="IPR002139">
    <property type="entry name" value="Ribo/fructo_kinase"/>
</dbReference>
<comment type="activity regulation">
    <text evidence="12">Activated by a monovalent cation that binds near, but not in, the active site. The most likely occupant of the site in vivo is potassium. Ion binding induces a conformational change that may alter substrate affinity.</text>
</comment>
<evidence type="ECO:0000256" key="9">
    <source>
        <dbReference type="ARBA" id="ARBA00022842"/>
    </source>
</evidence>
<keyword evidence="7 12" id="KW-0418">Kinase</keyword>
<dbReference type="InterPro" id="IPR011611">
    <property type="entry name" value="PfkB_dom"/>
</dbReference>
<keyword evidence="6 12" id="KW-0547">Nucleotide-binding</keyword>
<feature type="binding site" evidence="12">
    <location>
        <position position="292"/>
    </location>
    <ligand>
        <name>K(+)</name>
        <dbReference type="ChEBI" id="CHEBI:29103"/>
    </ligand>
</feature>
<feature type="binding site" evidence="12">
    <location>
        <position position="190"/>
    </location>
    <ligand>
        <name>ATP</name>
        <dbReference type="ChEBI" id="CHEBI:30616"/>
    </ligand>
</feature>
<comment type="function">
    <text evidence="12">Catalyzes the phosphorylation of ribose at O-5 in a reaction requiring ATP and magnesium. The resulting D-ribose-5-phosphate can then be used either for sythesis of nucleotides, histidine, and tryptophan, or as a component of the pentose phosphate pathway.</text>
</comment>
<dbReference type="PANTHER" id="PTHR10584:SF166">
    <property type="entry name" value="RIBOKINASE"/>
    <property type="match status" value="1"/>
</dbReference>
<feature type="binding site" evidence="12">
    <location>
        <begin position="252"/>
        <end position="253"/>
    </location>
    <ligand>
        <name>ATP</name>
        <dbReference type="ChEBI" id="CHEBI:30616"/>
    </ligand>
</feature>
<comment type="similarity">
    <text evidence="12">Belongs to the carbohydrate kinase PfkB family. Ribokinase subfamily.</text>
</comment>
<feature type="binding site" evidence="12">
    <location>
        <begin position="220"/>
        <end position="225"/>
    </location>
    <ligand>
        <name>ATP</name>
        <dbReference type="ChEBI" id="CHEBI:30616"/>
    </ligand>
</feature>
<feature type="binding site" evidence="12">
    <location>
        <position position="253"/>
    </location>
    <ligand>
        <name>substrate</name>
    </ligand>
</feature>
<dbReference type="GO" id="GO:0005524">
    <property type="term" value="F:ATP binding"/>
    <property type="evidence" value="ECO:0007669"/>
    <property type="project" value="UniProtKB-UniRule"/>
</dbReference>
<feature type="binding site" evidence="12">
    <location>
        <begin position="47"/>
        <end position="51"/>
    </location>
    <ligand>
        <name>substrate</name>
    </ligand>
</feature>
<keyword evidence="12" id="KW-0963">Cytoplasm</keyword>
<dbReference type="Proteomes" id="UP000642748">
    <property type="component" value="Unassembled WGS sequence"/>
</dbReference>
<comment type="pathway">
    <text evidence="12">Carbohydrate metabolism; D-ribose degradation; D-ribose 5-phosphate from beta-D-ribopyranose: step 2/2.</text>
</comment>
<feature type="binding site" evidence="12">
    <location>
        <position position="286"/>
    </location>
    <ligand>
        <name>K(+)</name>
        <dbReference type="ChEBI" id="CHEBI:29103"/>
    </ligand>
</feature>
<dbReference type="GO" id="GO:0046872">
    <property type="term" value="F:metal ion binding"/>
    <property type="evidence" value="ECO:0007669"/>
    <property type="project" value="UniProtKB-KW"/>
</dbReference>
<comment type="subcellular location">
    <subcellularLocation>
        <location evidence="12">Cytoplasm</location>
    </subcellularLocation>
</comment>
<evidence type="ECO:0000256" key="7">
    <source>
        <dbReference type="ARBA" id="ARBA00022777"/>
    </source>
</evidence>
<evidence type="ECO:0000256" key="11">
    <source>
        <dbReference type="ARBA" id="ARBA00023277"/>
    </source>
</evidence>
<sequence length="315" mass="31549">MPEYSRLRAGSVTVLGSLNTDFIVTQPRFPRPGETVQGNGFATMAGGKGLNQAVAAARSGATVRLVGAVGDDTFGRSLVDFVAGEGIDVTGVAVLAATTGSAHIAVTAAGENAIVLVAGANGERLRLDDGVRAAVTDGTYLVTQAELPLPLVTEALAAARERGIVTVLTPSPVSVLGGVVPPGVDILVGNELEVCELADAADPRAAACRLSASVPIVIATLGGDGVVWAIDGAIAGQRPARPVAVVDTTGAGDTFVGALVARLAAGDGLETAVDWAVLAASLSVSRAGAAPSIPTTEEINALLHLGALTEERVRR</sequence>
<comment type="caution">
    <text evidence="12">Lacks conserved residue(s) required for the propagation of feature annotation.</text>
</comment>
<feature type="binding site" evidence="12">
    <location>
        <begin position="19"/>
        <end position="21"/>
    </location>
    <ligand>
        <name>substrate</name>
    </ligand>
</feature>
<dbReference type="PROSITE" id="PS00584">
    <property type="entry name" value="PFKB_KINASES_2"/>
    <property type="match status" value="1"/>
</dbReference>